<keyword evidence="3" id="KW-1185">Reference proteome</keyword>
<evidence type="ECO:0000313" key="2">
    <source>
        <dbReference type="EMBL" id="PVH90919.1"/>
    </source>
</evidence>
<feature type="region of interest" description="Disordered" evidence="1">
    <location>
        <begin position="43"/>
        <end position="180"/>
    </location>
</feature>
<accession>A0A2V1CZY2</accession>
<dbReference type="AlphaFoldDB" id="A0A2V1CZY2"/>
<sequence length="180" mass="19058">MAGIKQTCAQSDEMCFEFPNASCEDMDDVISLENSSVSHCAVSGSEIEEVPYPEVEKYDVPGPESESGEPVSGEFGESHISRIPDGGDRSGSGGDGSEEEAAAAAMTVQNDLSWVEGGDEGWGFSFGGAKDKKTKKNRLADVSLNPEPTAEAEPPKDDDSWGGWGTTTKKKDKKGALDDK</sequence>
<evidence type="ECO:0000313" key="3">
    <source>
        <dbReference type="Proteomes" id="UP000244855"/>
    </source>
</evidence>
<dbReference type="Proteomes" id="UP000244855">
    <property type="component" value="Unassembled WGS sequence"/>
</dbReference>
<evidence type="ECO:0000256" key="1">
    <source>
        <dbReference type="SAM" id="MobiDB-lite"/>
    </source>
</evidence>
<protein>
    <submittedName>
        <fullName evidence="2">Uncharacterized protein</fullName>
    </submittedName>
</protein>
<name>A0A2V1CZY2_9PLEO</name>
<proteinExistence type="predicted"/>
<organism evidence="2 3">
    <name type="scientific">Periconia macrospinosa</name>
    <dbReference type="NCBI Taxonomy" id="97972"/>
    <lineage>
        <taxon>Eukaryota</taxon>
        <taxon>Fungi</taxon>
        <taxon>Dikarya</taxon>
        <taxon>Ascomycota</taxon>
        <taxon>Pezizomycotina</taxon>
        <taxon>Dothideomycetes</taxon>
        <taxon>Pleosporomycetidae</taxon>
        <taxon>Pleosporales</taxon>
        <taxon>Massarineae</taxon>
        <taxon>Periconiaceae</taxon>
        <taxon>Periconia</taxon>
    </lineage>
</organism>
<reference evidence="2 3" key="1">
    <citation type="journal article" date="2018" name="Sci. Rep.">
        <title>Comparative genomics provides insights into the lifestyle and reveals functional heterogeneity of dark septate endophytic fungi.</title>
        <authorList>
            <person name="Knapp D.G."/>
            <person name="Nemeth J.B."/>
            <person name="Barry K."/>
            <person name="Hainaut M."/>
            <person name="Henrissat B."/>
            <person name="Johnson J."/>
            <person name="Kuo A."/>
            <person name="Lim J.H.P."/>
            <person name="Lipzen A."/>
            <person name="Nolan M."/>
            <person name="Ohm R.A."/>
            <person name="Tamas L."/>
            <person name="Grigoriev I.V."/>
            <person name="Spatafora J.W."/>
            <person name="Nagy L.G."/>
            <person name="Kovacs G.M."/>
        </authorList>
    </citation>
    <scope>NUCLEOTIDE SEQUENCE [LARGE SCALE GENOMIC DNA]</scope>
    <source>
        <strain evidence="2 3">DSE2036</strain>
    </source>
</reference>
<feature type="compositionally biased region" description="Basic and acidic residues" evidence="1">
    <location>
        <begin position="76"/>
        <end position="88"/>
    </location>
</feature>
<feature type="compositionally biased region" description="Low complexity" evidence="1">
    <location>
        <begin position="60"/>
        <end position="75"/>
    </location>
</feature>
<gene>
    <name evidence="2" type="ORF">DM02DRAFT_664541</name>
</gene>
<dbReference type="EMBL" id="KZ806039">
    <property type="protein sequence ID" value="PVH90919.1"/>
    <property type="molecule type" value="Genomic_DNA"/>
</dbReference>